<keyword evidence="4 8" id="KW-0808">Transferase</keyword>
<dbReference type="AlphaFoldDB" id="A0A420I2Z2"/>
<evidence type="ECO:0000313" key="8">
    <source>
        <dbReference type="EMBL" id="RKF64069.1"/>
    </source>
</evidence>
<organism evidence="8 9">
    <name type="scientific">Erysiphe neolycopersici</name>
    <dbReference type="NCBI Taxonomy" id="212602"/>
    <lineage>
        <taxon>Eukaryota</taxon>
        <taxon>Fungi</taxon>
        <taxon>Dikarya</taxon>
        <taxon>Ascomycota</taxon>
        <taxon>Pezizomycotina</taxon>
        <taxon>Leotiomycetes</taxon>
        <taxon>Erysiphales</taxon>
        <taxon>Erysiphaceae</taxon>
        <taxon>Erysiphe</taxon>
    </lineage>
</organism>
<keyword evidence="3 8" id="KW-0489">Methyltransferase</keyword>
<reference evidence="8 9" key="1">
    <citation type="journal article" date="2018" name="BMC Genomics">
        <title>Comparative genome analyses reveal sequence features reflecting distinct modes of host-adaptation between dicot and monocot powdery mildew.</title>
        <authorList>
            <person name="Wu Y."/>
            <person name="Ma X."/>
            <person name="Pan Z."/>
            <person name="Kale S.D."/>
            <person name="Song Y."/>
            <person name="King H."/>
            <person name="Zhang Q."/>
            <person name="Presley C."/>
            <person name="Deng X."/>
            <person name="Wei C.I."/>
            <person name="Xiao S."/>
        </authorList>
    </citation>
    <scope>NUCLEOTIDE SEQUENCE [LARGE SCALE GENOMIC DNA]</scope>
    <source>
        <strain evidence="8">UMSG2</strain>
    </source>
</reference>
<gene>
    <name evidence="8" type="ORF">OnM2_021113</name>
</gene>
<evidence type="ECO:0000259" key="7">
    <source>
        <dbReference type="Pfam" id="PF01728"/>
    </source>
</evidence>
<dbReference type="OrthoDB" id="20105at2759"/>
<dbReference type="Pfam" id="PF01728">
    <property type="entry name" value="FtsJ"/>
    <property type="match status" value="1"/>
</dbReference>
<dbReference type="GO" id="GO:0008650">
    <property type="term" value="F:rRNA (uridine-2'-O-)-methyltransferase activity"/>
    <property type="evidence" value="ECO:0007669"/>
    <property type="project" value="TreeGrafter"/>
</dbReference>
<evidence type="ECO:0000256" key="1">
    <source>
        <dbReference type="ARBA" id="ARBA00009258"/>
    </source>
</evidence>
<protein>
    <recommendedName>
        <fullName evidence="6">rRNA methyltransferase 2, mitochondrial</fullName>
    </recommendedName>
</protein>
<dbReference type="InterPro" id="IPR015507">
    <property type="entry name" value="rRNA-MeTfrase_E"/>
</dbReference>
<keyword evidence="2" id="KW-0698">rRNA processing</keyword>
<keyword evidence="9" id="KW-1185">Reference proteome</keyword>
<dbReference type="InterPro" id="IPR029063">
    <property type="entry name" value="SAM-dependent_MTases_sf"/>
</dbReference>
<sequence>MLPFLALRLAPTPFRPQFKSWRNILDFSSAAQVFNRRSSSSSRWKDRQSKDLFSREAKVQKLKSRAAFKLLEIDSKYKIFKKSQTVVDLGYAPGSWSQVAVERTKPHGRVLGIDIIPAQPPKGASAIQGDFLSAGVQAEAITFLSKPDRGRVKSELIFSDPESDIKTSPLSSESHENSFWLGEEASINENIVQSNKYRVVDVVLSDMSAPWDQTSGFWKKTLSDPYLRMKNTSGINLKDHTGSMVRSPFSQADLNSFTIIKELCNAALEFALSCLRIGGHFVCKFYQGDEDKDLERKLRQSFGRVNREKPEASRKESKEAYFVALRMKSM</sequence>
<dbReference type="InterPro" id="IPR002877">
    <property type="entry name" value="RNA_MeTrfase_FtsJ_dom"/>
</dbReference>
<feature type="domain" description="Ribosomal RNA methyltransferase FtsJ" evidence="7">
    <location>
        <begin position="63"/>
        <end position="326"/>
    </location>
</feature>
<evidence type="ECO:0000256" key="5">
    <source>
        <dbReference type="ARBA" id="ARBA00022691"/>
    </source>
</evidence>
<dbReference type="InterPro" id="IPR050082">
    <property type="entry name" value="RNA_methyltr_RlmE"/>
</dbReference>
<evidence type="ECO:0000256" key="6">
    <source>
        <dbReference type="ARBA" id="ARBA00041184"/>
    </source>
</evidence>
<dbReference type="EMBL" id="MCFK01002158">
    <property type="protein sequence ID" value="RKF64069.1"/>
    <property type="molecule type" value="Genomic_DNA"/>
</dbReference>
<dbReference type="PANTHER" id="PTHR10920:SF18">
    <property type="entry name" value="RRNA METHYLTRANSFERASE 2, MITOCHONDRIAL"/>
    <property type="match status" value="1"/>
</dbReference>
<keyword evidence="5" id="KW-0949">S-adenosyl-L-methionine</keyword>
<evidence type="ECO:0000313" key="9">
    <source>
        <dbReference type="Proteomes" id="UP000286134"/>
    </source>
</evidence>
<accession>A0A420I2Z2</accession>
<dbReference type="HAMAP" id="MF_01547">
    <property type="entry name" value="RNA_methyltr_E"/>
    <property type="match status" value="1"/>
</dbReference>
<dbReference type="Gene3D" id="3.40.50.150">
    <property type="entry name" value="Vaccinia Virus protein VP39"/>
    <property type="match status" value="1"/>
</dbReference>
<evidence type="ECO:0000256" key="4">
    <source>
        <dbReference type="ARBA" id="ARBA00022679"/>
    </source>
</evidence>
<name>A0A420I2Z2_9PEZI</name>
<dbReference type="STRING" id="212602.A0A420I2Z2"/>
<evidence type="ECO:0000256" key="2">
    <source>
        <dbReference type="ARBA" id="ARBA00022552"/>
    </source>
</evidence>
<comment type="similarity">
    <text evidence="1">Belongs to the class I-like SAM-binding methyltransferase superfamily. RNA methyltransferase RlmE family.</text>
</comment>
<dbReference type="GO" id="GO:0005739">
    <property type="term" value="C:mitochondrion"/>
    <property type="evidence" value="ECO:0007669"/>
    <property type="project" value="TreeGrafter"/>
</dbReference>
<dbReference type="Proteomes" id="UP000286134">
    <property type="component" value="Unassembled WGS sequence"/>
</dbReference>
<evidence type="ECO:0000256" key="3">
    <source>
        <dbReference type="ARBA" id="ARBA00022603"/>
    </source>
</evidence>
<comment type="caution">
    <text evidence="8">The sequence shown here is derived from an EMBL/GenBank/DDBJ whole genome shotgun (WGS) entry which is preliminary data.</text>
</comment>
<dbReference type="SUPFAM" id="SSF53335">
    <property type="entry name" value="S-adenosyl-L-methionine-dependent methyltransferases"/>
    <property type="match status" value="1"/>
</dbReference>
<proteinExistence type="inferred from homology"/>
<dbReference type="PANTHER" id="PTHR10920">
    <property type="entry name" value="RIBOSOMAL RNA METHYLTRANSFERASE"/>
    <property type="match status" value="1"/>
</dbReference>